<dbReference type="Proteomes" id="UP000629468">
    <property type="component" value="Unassembled WGS sequence"/>
</dbReference>
<evidence type="ECO:0000313" key="2">
    <source>
        <dbReference type="Proteomes" id="UP000629468"/>
    </source>
</evidence>
<sequence length="470" mass="53336">MAFSDLYQRIWVDQENPLDEYEGITYIKSFEGLYDGIMVRDEYHSIWDFVKSEYQVRALSDGLIESGGLVVTGQPGIGKTFFLAYALVKALQEHIPVAYCEDDSEIAIFSKDGCETIVPPAAKDSIPLRALCLVDSGAQLTQPPSILSRRNNFIVQATLPKPDRWRKWSEQRSAWKWVMDLWTKDEMKCLVRLYTNLGFLPPPDPHRYSPLELYDIVGPSPRNCMSIITRETFVKTPEGPETTHVYGRTATLLSDTSALEHVIKTGDCPSAEQEDFHTFFFGKPDGPNPHGLSPQFHYVVPTRYLEDCLSDYIIKEKVKERYRLLCAFAPLPQAFAPSPSFQIPAGLSLGNFGLGTTEYYDNTIYVTRSGFPSLDAFIISDNMTRVTMVQITVSDRHAFNTLGVYRVIDRVKEELPSIESVQWSFLFVAPGENGNKAAETQKAHNFEFWKEDPEVRIGWISTDDEMALKK</sequence>
<name>A0A8H7KK89_AGABI</name>
<evidence type="ECO:0000313" key="1">
    <source>
        <dbReference type="EMBL" id="KAF7782940.1"/>
    </source>
</evidence>
<dbReference type="PANTHER" id="PTHR33129:SF3">
    <property type="entry name" value="HOT SPOT (RHS) PROTEIN, PUTATIVE-RELATED"/>
    <property type="match status" value="1"/>
</dbReference>
<reference evidence="1 2" key="1">
    <citation type="journal article" name="Sci. Rep.">
        <title>Telomere-to-telomere assembled and centromere annotated genomes of the two main subspecies of the button mushroom Agaricus bisporus reveal especially polymorphic chromosome ends.</title>
        <authorList>
            <person name="Sonnenberg A.S.M."/>
            <person name="Sedaghat-Telgerd N."/>
            <person name="Lavrijssen B."/>
            <person name="Ohm R.A."/>
            <person name="Hendrickx P.M."/>
            <person name="Scholtmeijer K."/>
            <person name="Baars J.J.P."/>
            <person name="van Peer A."/>
        </authorList>
    </citation>
    <scope>NUCLEOTIDE SEQUENCE [LARGE SCALE GENOMIC DNA]</scope>
    <source>
        <strain evidence="1 2">H119_p4</strain>
    </source>
</reference>
<dbReference type="AlphaFoldDB" id="A0A8H7KK89"/>
<gene>
    <name evidence="1" type="ORF">Agabi119p4_2316</name>
</gene>
<dbReference type="InterPro" id="IPR027417">
    <property type="entry name" value="P-loop_NTPase"/>
</dbReference>
<protein>
    <submittedName>
        <fullName evidence="1">Uncharacterized protein</fullName>
    </submittedName>
</protein>
<comment type="caution">
    <text evidence="1">The sequence shown here is derived from an EMBL/GenBank/DDBJ whole genome shotgun (WGS) entry which is preliminary data.</text>
</comment>
<organism evidence="1 2">
    <name type="scientific">Agaricus bisporus var. burnettii</name>
    <dbReference type="NCBI Taxonomy" id="192524"/>
    <lineage>
        <taxon>Eukaryota</taxon>
        <taxon>Fungi</taxon>
        <taxon>Dikarya</taxon>
        <taxon>Basidiomycota</taxon>
        <taxon>Agaricomycotina</taxon>
        <taxon>Agaricomycetes</taxon>
        <taxon>Agaricomycetidae</taxon>
        <taxon>Agaricales</taxon>
        <taxon>Agaricineae</taxon>
        <taxon>Agaricaceae</taxon>
        <taxon>Agaricus</taxon>
    </lineage>
</organism>
<dbReference type="SUPFAM" id="SSF52540">
    <property type="entry name" value="P-loop containing nucleoside triphosphate hydrolases"/>
    <property type="match status" value="1"/>
</dbReference>
<accession>A0A8H7KK89</accession>
<dbReference type="EMBL" id="JABXXO010000003">
    <property type="protein sequence ID" value="KAF7782940.1"/>
    <property type="molecule type" value="Genomic_DNA"/>
</dbReference>
<dbReference type="InterPro" id="IPR052980">
    <property type="entry name" value="Crinkler_effector"/>
</dbReference>
<proteinExistence type="predicted"/>
<dbReference type="PANTHER" id="PTHR33129">
    <property type="entry name" value="PROTEIN KINASE DOMAIN-CONTAINING PROTEIN-RELATED"/>
    <property type="match status" value="1"/>
</dbReference>